<proteinExistence type="predicted"/>
<evidence type="ECO:0000313" key="1">
    <source>
        <dbReference type="EMBL" id="CUH52307.1"/>
    </source>
</evidence>
<accession>A0A0P1FCZ6</accession>
<dbReference type="AlphaFoldDB" id="A0A0P1FCZ6"/>
<keyword evidence="2" id="KW-1185">Reference proteome</keyword>
<sequence length="50" mass="5225">MGGRGFFLWVQNGHRLSAAEPGPSESLICDERFGAGALLGAINIARVKGP</sequence>
<dbReference type="STRING" id="321267.SHM7688_01753"/>
<gene>
    <name evidence="1" type="ORF">SHM7688_01753</name>
</gene>
<reference evidence="1 2" key="1">
    <citation type="submission" date="2015-09" db="EMBL/GenBank/DDBJ databases">
        <authorList>
            <consortium name="Swine Surveillance"/>
        </authorList>
    </citation>
    <scope>NUCLEOTIDE SEQUENCE [LARGE SCALE GENOMIC DNA]</scope>
    <source>
        <strain evidence="1 2">CECT 7688</strain>
    </source>
</reference>
<name>A0A0P1FCZ6_9RHOB</name>
<dbReference type="Proteomes" id="UP000054823">
    <property type="component" value="Unassembled WGS sequence"/>
</dbReference>
<dbReference type="EMBL" id="CYPW01000017">
    <property type="protein sequence ID" value="CUH52307.1"/>
    <property type="molecule type" value="Genomic_DNA"/>
</dbReference>
<protein>
    <submittedName>
        <fullName evidence="1">Uncharacterized protein</fullName>
    </submittedName>
</protein>
<organism evidence="1 2">
    <name type="scientific">Shimia marina</name>
    <dbReference type="NCBI Taxonomy" id="321267"/>
    <lineage>
        <taxon>Bacteria</taxon>
        <taxon>Pseudomonadati</taxon>
        <taxon>Pseudomonadota</taxon>
        <taxon>Alphaproteobacteria</taxon>
        <taxon>Rhodobacterales</taxon>
        <taxon>Roseobacteraceae</taxon>
    </lineage>
</organism>
<evidence type="ECO:0000313" key="2">
    <source>
        <dbReference type="Proteomes" id="UP000054823"/>
    </source>
</evidence>